<evidence type="ECO:0000256" key="4">
    <source>
        <dbReference type="ARBA" id="ARBA00023242"/>
    </source>
</evidence>
<keyword evidence="4" id="KW-0539">Nucleus</keyword>
<evidence type="ECO:0000259" key="7">
    <source>
        <dbReference type="Pfam" id="PF15288"/>
    </source>
</evidence>
<feature type="region of interest" description="Disordered" evidence="5">
    <location>
        <begin position="1205"/>
        <end position="1310"/>
    </location>
</feature>
<feature type="region of interest" description="Disordered" evidence="5">
    <location>
        <begin position="1096"/>
        <end position="1143"/>
    </location>
</feature>
<gene>
    <name evidence="8" type="primary">Taf1</name>
    <name evidence="8" type="ORF">GZH46_02850</name>
</gene>
<dbReference type="InterPro" id="IPR022591">
    <property type="entry name" value="TAF1_HAT_dom"/>
</dbReference>
<feature type="compositionally biased region" description="Polar residues" evidence="5">
    <location>
        <begin position="1254"/>
        <end position="1271"/>
    </location>
</feature>
<dbReference type="InterPro" id="IPR040240">
    <property type="entry name" value="TAF1"/>
</dbReference>
<dbReference type="Pfam" id="PF15288">
    <property type="entry name" value="zf-CCHC_6"/>
    <property type="match status" value="1"/>
</dbReference>
<feature type="compositionally biased region" description="Low complexity" evidence="5">
    <location>
        <begin position="288"/>
        <end position="309"/>
    </location>
</feature>
<feature type="domain" description="Transcription initiation factor TFIID subunit 1 histone acetyltransferase" evidence="6">
    <location>
        <begin position="448"/>
        <end position="599"/>
    </location>
</feature>
<reference evidence="8 9" key="1">
    <citation type="submission" date="2020-10" db="EMBL/GenBank/DDBJ databases">
        <authorList>
            <person name="Klimov P.B."/>
            <person name="Dyachkov S.M."/>
            <person name="Chetverikov P.E."/>
        </authorList>
    </citation>
    <scope>NUCLEOTIDE SEQUENCE [LARGE SCALE GENOMIC DNA]</scope>
    <source>
        <strain evidence="8">BMOC 18-1129-001#AD2665</strain>
        <tissue evidence="8">Entire mites</tissue>
    </source>
</reference>
<comment type="caution">
    <text evidence="8">The sequence shown here is derived from an EMBL/GenBank/DDBJ whole genome shotgun (WGS) entry which is preliminary data.</text>
</comment>
<dbReference type="Proteomes" id="UP000825002">
    <property type="component" value="Unassembled WGS sequence"/>
</dbReference>
<dbReference type="PANTHER" id="PTHR13900">
    <property type="entry name" value="TRANSCRIPTION INITIATION FACTOR TFIID"/>
    <property type="match status" value="1"/>
</dbReference>
<feature type="region of interest" description="Disordered" evidence="5">
    <location>
        <begin position="93"/>
        <end position="160"/>
    </location>
</feature>
<evidence type="ECO:0000313" key="8">
    <source>
        <dbReference type="EMBL" id="KAG9508648.1"/>
    </source>
</evidence>
<dbReference type="InterPro" id="IPR041670">
    <property type="entry name" value="Znf-CCHC_6"/>
</dbReference>
<dbReference type="PANTHER" id="PTHR13900:SF0">
    <property type="entry name" value="TRANSCRIPTION INITIATION FACTOR TFIID SUBUNIT 1"/>
    <property type="match status" value="1"/>
</dbReference>
<accession>A0ABQ7S5M3</accession>
<feature type="compositionally biased region" description="Polar residues" evidence="5">
    <location>
        <begin position="146"/>
        <end position="155"/>
    </location>
</feature>
<feature type="compositionally biased region" description="Basic and acidic residues" evidence="5">
    <location>
        <begin position="1398"/>
        <end position="1411"/>
    </location>
</feature>
<organism evidence="8 9">
    <name type="scientific">Fragariocoptes setiger</name>
    <dbReference type="NCBI Taxonomy" id="1670756"/>
    <lineage>
        <taxon>Eukaryota</taxon>
        <taxon>Metazoa</taxon>
        <taxon>Ecdysozoa</taxon>
        <taxon>Arthropoda</taxon>
        <taxon>Chelicerata</taxon>
        <taxon>Arachnida</taxon>
        <taxon>Acari</taxon>
        <taxon>Acariformes</taxon>
        <taxon>Trombidiformes</taxon>
        <taxon>Prostigmata</taxon>
        <taxon>Eupodina</taxon>
        <taxon>Eriophyoidea</taxon>
        <taxon>Phytoptidae</taxon>
        <taxon>Fragariocoptes</taxon>
    </lineage>
</organism>
<keyword evidence="2" id="KW-0805">Transcription regulation</keyword>
<feature type="compositionally biased region" description="Polar residues" evidence="5">
    <location>
        <begin position="100"/>
        <end position="119"/>
    </location>
</feature>
<evidence type="ECO:0000256" key="5">
    <source>
        <dbReference type="SAM" id="MobiDB-lite"/>
    </source>
</evidence>
<dbReference type="EMBL" id="JAIFTH010001171">
    <property type="protein sequence ID" value="KAG9508648.1"/>
    <property type="molecule type" value="Genomic_DNA"/>
</dbReference>
<evidence type="ECO:0000256" key="3">
    <source>
        <dbReference type="ARBA" id="ARBA00023163"/>
    </source>
</evidence>
<name>A0ABQ7S5M3_9ACAR</name>
<sequence length="1426" mass="160194">MESEEFSPGTDNGETFDALVGRYASIQPEVPSPRDTPLDTPLAAILPSKFAHCDVRELFPAFKKNQVLRFLQLFEPSRQSPTVGLLQSTATTATTTATASVKSSNNDVNGTDHTGNQYDRLQCTHELESDDETRLTRVPESEPNDQDGSNKTGQQELERTADWRYGPAQYWYDTYNVSEDGVGFDYGFKPKLTSSPPITSVESGDPDDCFHMVSQLQWEDEIIWNGHDEEAKILAKIGKKCHAAGWVPSAMHRRAVDFTQQVRGTPPTSAVVGQANGLAHSAVGSSITNNNMDSSSSSATTATGASMTGVGRGGNKHDRLRSGQPTNALQQEETDTTWYSIFPVENDELVHGTWEDDVIWDAEAMHKIPEPKVLTLDPNDENIVLGIPDDVPQTEPTSLNRKALAQQNQKEKKYAFKKSRILLSKAGVIAETESISPVPAETGEKDPWNIANDEFYSYKTTPDVALKPQVGNLIQHSTPAVELRQPFFPTFLNQTRLRQFHRPPLKRFSHGGIADNLPHGVEPLVKHIKKRAKQREQKRLASGGGEMFFMHTAEDLSAKDGEIVLAECSEEHPPLLSQVGMCNKIKTYHRRRPGAQSHSQPALIAPPPPPAAPPAFSSMGTSTTLSNTTSTATSVIVSASNLQSSTDSPSTSDQTPSSSQPQAIANPQQPVNALSKYAYGEPALVHANLFLGNLHHGESLQFFENNLYRAPIYHHTVPNTDFLIIRTRNNYYIRDVETIFTVGQELPIVEVPGPNSKKANNFIRDFLQVYIYRLFWKSTDEPRRIRMEDIKKAFPLHSESSIRKRLKQCADFKRTGMDSNWWVLKNPSEFRLPPEAEIRAMVTPEQCCAYYSMLAAEQRLKDAGYGERSLFAPEDEDDEELQLKMEDEVKAAPWNTTRAFISAMKQKCLLQLCGVADPTGCGEGFSYVRVPNKPLIPKEESIKEAQPKKTVTGTDADLRRLKLSTAKSILLKSGISDERIKKMARWDVIHLVRELSTAQARAGEESMSKFARGNRFSIAEHQERYKEECQRIFELQNRVLASQEPLSTDEDESDDEEDSYIEEMGKNIASMIANGKTARDLSFEKEEAERRELQRLIMGEESSQGDENNKSGPSKVKRAQQQQSQNAGGTSNANKTDKDAVDYDETSNMVTSADRILKIYRTFVDPAGHEYVRIETVRRAPVIDTYVRIRKTKDPEFIAQFATSLDEQQRDAKRKERRRVQEQMRRNKRSNNNNNQEQYMHRESSSQKLSQSSYFANESTMSPATPSSGSPTLFMDAARSPNRSQSPIDELSISEPPSGVRKRKEKDGSKLKCSACGGLGHMKNNRSCPEHARPINVALTREQLEEEERSQFCESDLIKVDETKLVFSKKLIDRVEENRKRALVLKVPKDLVKRRRNTNQDHCDYLQKPEYKSTAQARATRSRNHE</sequence>
<evidence type="ECO:0000313" key="9">
    <source>
        <dbReference type="Proteomes" id="UP000825002"/>
    </source>
</evidence>
<protein>
    <submittedName>
        <fullName evidence="8">Transcription initiation factor TFIID subunit 1</fullName>
    </submittedName>
</protein>
<feature type="region of interest" description="Disordered" evidence="5">
    <location>
        <begin position="589"/>
        <end position="627"/>
    </location>
</feature>
<proteinExistence type="predicted"/>
<comment type="subcellular location">
    <subcellularLocation>
        <location evidence="1">Nucleus</location>
    </subcellularLocation>
</comment>
<keyword evidence="3" id="KW-0804">Transcription</keyword>
<feature type="compositionally biased region" description="Low complexity" evidence="5">
    <location>
        <begin position="614"/>
        <end position="627"/>
    </location>
</feature>
<feature type="region of interest" description="Disordered" evidence="5">
    <location>
        <begin position="288"/>
        <end position="334"/>
    </location>
</feature>
<feature type="compositionally biased region" description="Basic and acidic residues" evidence="5">
    <location>
        <begin position="122"/>
        <end position="140"/>
    </location>
</feature>
<feature type="domain" description="Transcription initiation factor TFIID subunit 1 histone acetyltransferase" evidence="6">
    <location>
        <begin position="675"/>
        <end position="991"/>
    </location>
</feature>
<feature type="non-terminal residue" evidence="8">
    <location>
        <position position="1"/>
    </location>
</feature>
<evidence type="ECO:0000256" key="2">
    <source>
        <dbReference type="ARBA" id="ARBA00023015"/>
    </source>
</evidence>
<dbReference type="Pfam" id="PF12157">
    <property type="entry name" value="DUF3591"/>
    <property type="match status" value="2"/>
</dbReference>
<feature type="domain" description="Zinc knuckle" evidence="7">
    <location>
        <begin position="1310"/>
        <end position="1330"/>
    </location>
</feature>
<evidence type="ECO:0000256" key="1">
    <source>
        <dbReference type="ARBA" id="ARBA00004123"/>
    </source>
</evidence>
<feature type="compositionally biased region" description="Basic and acidic residues" evidence="5">
    <location>
        <begin position="1207"/>
        <end position="1225"/>
    </location>
</feature>
<feature type="compositionally biased region" description="Polar residues" evidence="5">
    <location>
        <begin position="323"/>
        <end position="334"/>
    </location>
</feature>
<keyword evidence="9" id="KW-1185">Reference proteome</keyword>
<feature type="region of interest" description="Disordered" evidence="5">
    <location>
        <begin position="1396"/>
        <end position="1426"/>
    </location>
</feature>
<feature type="compositionally biased region" description="Low complexity" evidence="5">
    <location>
        <begin position="641"/>
        <end position="662"/>
    </location>
</feature>
<feature type="compositionally biased region" description="Polar residues" evidence="5">
    <location>
        <begin position="1101"/>
        <end position="1112"/>
    </location>
</feature>
<feature type="compositionally biased region" description="Polar residues" evidence="5">
    <location>
        <begin position="1119"/>
        <end position="1134"/>
    </location>
</feature>
<feature type="compositionally biased region" description="Pro residues" evidence="5">
    <location>
        <begin position="604"/>
        <end position="613"/>
    </location>
</feature>
<feature type="region of interest" description="Disordered" evidence="5">
    <location>
        <begin position="641"/>
        <end position="665"/>
    </location>
</feature>
<evidence type="ECO:0000259" key="6">
    <source>
        <dbReference type="Pfam" id="PF12157"/>
    </source>
</evidence>